<dbReference type="NCBIfam" id="NF004314">
    <property type="entry name" value="PRK05710.1-3"/>
    <property type="match status" value="1"/>
</dbReference>
<evidence type="ECO:0000256" key="8">
    <source>
        <dbReference type="RuleBase" id="RU363037"/>
    </source>
</evidence>
<dbReference type="FunFam" id="3.40.50.620:FF:000093">
    <property type="entry name" value="Glutamyl-Q tRNA(Asp) synthetase"/>
    <property type="match status" value="1"/>
</dbReference>
<dbReference type="HAMAP" id="MF_01428">
    <property type="entry name" value="Glu_Q_tRNA_synth"/>
    <property type="match status" value="1"/>
</dbReference>
<dbReference type="NCBIfam" id="TIGR03838">
    <property type="entry name" value="queuosine_YadB"/>
    <property type="match status" value="1"/>
</dbReference>
<comment type="similarity">
    <text evidence="7">Belongs to the class-I aminoacyl-tRNA synthetase family. GluQ subfamily.</text>
</comment>
<feature type="binding site" evidence="7">
    <location>
        <position position="223"/>
    </location>
    <ligand>
        <name>L-glutamate</name>
        <dbReference type="ChEBI" id="CHEBI:29985"/>
    </ligand>
</feature>
<dbReference type="EMBL" id="SRIO01000004">
    <property type="protein sequence ID" value="TFZ83342.1"/>
    <property type="molecule type" value="Genomic_DNA"/>
</dbReference>
<comment type="caution">
    <text evidence="11">The sequence shown here is derived from an EMBL/GenBank/DDBJ whole genome shotgun (WGS) entry which is preliminary data.</text>
</comment>
<sequence length="336" mass="36325">MRGLQDARRDPRAPDGGLSPLPGCAAPAVAIPCGRFAPSPTGPLHFGSLVAALASFLDARARGGHWRVRIEDLDRPRVIPGMASDHLRTLERFGLHWDDDVLYQSHGAERYAVALRQLERAGWLYPCICSRSDIAQAGLAGAEGYRYPGTCRTRSGSATDSAAWRVRVEAAPIEWPDLVQGPQRHALDALCGDFVLRRADGIITYQLAVVIDDAIQGVDRVVRGADLITSTPRQIHLQRLLGLPTPAYVHVPLALDRQGDKLAKRLGAAAVAAAEPVPLLCRALAFLGQSLPPEAPRLGRDTLLGWAIQHWDVGRIPRGQGWPAPPLPNVADSPEM</sequence>
<keyword evidence="12" id="KW-1185">Reference proteome</keyword>
<dbReference type="GO" id="GO:0006424">
    <property type="term" value="P:glutamyl-tRNA aminoacylation"/>
    <property type="evidence" value="ECO:0007669"/>
    <property type="project" value="InterPro"/>
</dbReference>
<dbReference type="Gene3D" id="3.40.50.620">
    <property type="entry name" value="HUPs"/>
    <property type="match status" value="1"/>
</dbReference>
<comment type="cofactor">
    <cofactor evidence="7">
        <name>Zn(2+)</name>
        <dbReference type="ChEBI" id="CHEBI:29105"/>
    </cofactor>
    <text evidence="7">Binds 1 zinc ion per subunit.</text>
</comment>
<dbReference type="GO" id="GO:0004818">
    <property type="term" value="F:glutamate-tRNA ligase activity"/>
    <property type="evidence" value="ECO:0007669"/>
    <property type="project" value="TreeGrafter"/>
</dbReference>
<dbReference type="OrthoDB" id="9807503at2"/>
<dbReference type="SUPFAM" id="SSF52374">
    <property type="entry name" value="Nucleotidylyl transferase"/>
    <property type="match status" value="1"/>
</dbReference>
<evidence type="ECO:0000259" key="10">
    <source>
        <dbReference type="Pfam" id="PF00749"/>
    </source>
</evidence>
<name>A0A4Z0FC87_9GAMM</name>
<keyword evidence="1 7" id="KW-0436">Ligase</keyword>
<dbReference type="InterPro" id="IPR049940">
    <property type="entry name" value="GluQ/Sye"/>
</dbReference>
<keyword evidence="8" id="KW-0648">Protein biosynthesis</keyword>
<feature type="binding site" evidence="7">
    <location>
        <position position="129"/>
    </location>
    <ligand>
        <name>Zn(2+)</name>
        <dbReference type="ChEBI" id="CHEBI:29105"/>
    </ligand>
</feature>
<evidence type="ECO:0000256" key="5">
    <source>
        <dbReference type="ARBA" id="ARBA00022840"/>
    </source>
</evidence>
<proteinExistence type="inferred from homology"/>
<dbReference type="InterPro" id="IPR000924">
    <property type="entry name" value="Glu/Gln-tRNA-synth"/>
</dbReference>
<comment type="function">
    <text evidence="7">Catalyzes the tRNA-independent activation of glutamate in presence of ATP and the subsequent transfer of glutamate onto a tRNA(Asp). Glutamate is transferred on the 2-amino-5-(4,5-dihydroxy-2-cyclopenten-1-yl) moiety of the queuosine in the wobble position of the QUC anticodon.</text>
</comment>
<dbReference type="InterPro" id="IPR022380">
    <property type="entry name" value="Glu-Q_tRNA(Asp)_Synthase"/>
</dbReference>
<feature type="short sequence motif" description="'KMSKS' region" evidence="7">
    <location>
        <begin position="261"/>
        <end position="265"/>
    </location>
</feature>
<gene>
    <name evidence="7" type="primary">gluQ</name>
    <name evidence="11" type="ORF">E4680_04640</name>
</gene>
<dbReference type="Proteomes" id="UP000297890">
    <property type="component" value="Unassembled WGS sequence"/>
</dbReference>
<keyword evidence="5 7" id="KW-0067">ATP-binding</keyword>
<dbReference type="GO" id="GO:0005829">
    <property type="term" value="C:cytosol"/>
    <property type="evidence" value="ECO:0007669"/>
    <property type="project" value="TreeGrafter"/>
</dbReference>
<evidence type="ECO:0000256" key="6">
    <source>
        <dbReference type="ARBA" id="ARBA00023146"/>
    </source>
</evidence>
<dbReference type="Pfam" id="PF00749">
    <property type="entry name" value="tRNA-synt_1c"/>
    <property type="match status" value="1"/>
</dbReference>
<dbReference type="PANTHER" id="PTHR43311">
    <property type="entry name" value="GLUTAMATE--TRNA LIGASE"/>
    <property type="match status" value="1"/>
</dbReference>
<keyword evidence="2 7" id="KW-0479">Metal-binding</keyword>
<evidence type="ECO:0000256" key="1">
    <source>
        <dbReference type="ARBA" id="ARBA00022598"/>
    </source>
</evidence>
<dbReference type="GO" id="GO:0008270">
    <property type="term" value="F:zinc ion binding"/>
    <property type="evidence" value="ECO:0007669"/>
    <property type="project" value="UniProtKB-UniRule"/>
</dbReference>
<keyword evidence="4 7" id="KW-0862">Zinc</keyword>
<organism evidence="11 12">
    <name type="scientific">Candidatus Macondimonas diazotrophica</name>
    <dbReference type="NCBI Taxonomy" id="2305248"/>
    <lineage>
        <taxon>Bacteria</taxon>
        <taxon>Pseudomonadati</taxon>
        <taxon>Pseudomonadota</taxon>
        <taxon>Gammaproteobacteria</taxon>
        <taxon>Chromatiales</taxon>
        <taxon>Ectothiorhodospiraceae</taxon>
        <taxon>Candidatus Macondimonas</taxon>
    </lineage>
</organism>
<feature type="binding site" evidence="7">
    <location>
        <position position="147"/>
    </location>
    <ligand>
        <name>Zn(2+)</name>
        <dbReference type="ChEBI" id="CHEBI:29105"/>
    </ligand>
</feature>
<evidence type="ECO:0000313" key="12">
    <source>
        <dbReference type="Proteomes" id="UP000297890"/>
    </source>
</evidence>
<keyword evidence="6 7" id="KW-0030">Aminoacyl-tRNA synthetase</keyword>
<dbReference type="PANTHER" id="PTHR43311:SF1">
    <property type="entry name" value="GLUTAMYL-Q TRNA(ASP) SYNTHETASE"/>
    <property type="match status" value="1"/>
</dbReference>
<feature type="binding site" evidence="7">
    <location>
        <begin position="35"/>
        <end position="39"/>
    </location>
    <ligand>
        <name>L-glutamate</name>
        <dbReference type="ChEBI" id="CHEBI:29985"/>
    </ligand>
</feature>
<feature type="binding site" evidence="7">
    <location>
        <position position="71"/>
    </location>
    <ligand>
        <name>L-glutamate</name>
        <dbReference type="ChEBI" id="CHEBI:29985"/>
    </ligand>
</feature>
<evidence type="ECO:0000313" key="11">
    <source>
        <dbReference type="EMBL" id="TFZ83342.1"/>
    </source>
</evidence>
<evidence type="ECO:0000256" key="3">
    <source>
        <dbReference type="ARBA" id="ARBA00022741"/>
    </source>
</evidence>
<keyword evidence="3 7" id="KW-0547">Nucleotide-binding</keyword>
<feature type="compositionally biased region" description="Basic and acidic residues" evidence="9">
    <location>
        <begin position="1"/>
        <end position="13"/>
    </location>
</feature>
<evidence type="ECO:0000256" key="7">
    <source>
        <dbReference type="HAMAP-Rule" id="MF_01428"/>
    </source>
</evidence>
<evidence type="ECO:0000256" key="2">
    <source>
        <dbReference type="ARBA" id="ARBA00022723"/>
    </source>
</evidence>
<protein>
    <recommendedName>
        <fullName evidence="7">Glutamyl-Q tRNA(Asp) synthetase</fullName>
        <shortName evidence="7">Glu-Q-RSs</shortName>
        <ecNumber evidence="7">6.1.1.-</ecNumber>
    </recommendedName>
</protein>
<dbReference type="EC" id="6.1.1.-" evidence="7"/>
<accession>A0A4Z0FC87</accession>
<reference evidence="11 12" key="1">
    <citation type="journal article" date="2019" name="ISME J.">
        <title>Candidatus Macondimonas diazotrophica, a novel gammaproteobacterial genus dominating crude-oil-contaminated coastal sediments.</title>
        <authorList>
            <person name="Karthikeyan S."/>
            <person name="Konstantinidis K."/>
        </authorList>
    </citation>
    <scope>NUCLEOTIDE SEQUENCE [LARGE SCALE GENOMIC DNA]</scope>
    <source>
        <strain evidence="11 12">KTK01</strain>
    </source>
</reference>
<feature type="domain" description="Glutamyl/glutaminyl-tRNA synthetase class Ib catalytic" evidence="10">
    <location>
        <begin position="35"/>
        <end position="271"/>
    </location>
</feature>
<feature type="short sequence motif" description="'HIGH' region" evidence="7">
    <location>
        <begin position="38"/>
        <end position="48"/>
    </location>
</feature>
<evidence type="ECO:0000256" key="9">
    <source>
        <dbReference type="SAM" id="MobiDB-lite"/>
    </source>
</evidence>
<dbReference type="GO" id="GO:0005524">
    <property type="term" value="F:ATP binding"/>
    <property type="evidence" value="ECO:0007669"/>
    <property type="project" value="UniProtKB-KW"/>
</dbReference>
<dbReference type="AlphaFoldDB" id="A0A4Z0FC87"/>
<feature type="binding site" evidence="7">
    <location>
        <position position="264"/>
    </location>
    <ligand>
        <name>ATP</name>
        <dbReference type="ChEBI" id="CHEBI:30616"/>
    </ligand>
</feature>
<dbReference type="GO" id="GO:0006400">
    <property type="term" value="P:tRNA modification"/>
    <property type="evidence" value="ECO:0007669"/>
    <property type="project" value="InterPro"/>
</dbReference>
<feature type="region of interest" description="Disordered" evidence="9">
    <location>
        <begin position="1"/>
        <end position="20"/>
    </location>
</feature>
<evidence type="ECO:0000256" key="4">
    <source>
        <dbReference type="ARBA" id="ARBA00022833"/>
    </source>
</evidence>
<dbReference type="InterPro" id="IPR020058">
    <property type="entry name" value="Glu/Gln-tRNA-synth_Ib_cat-dom"/>
</dbReference>
<feature type="binding site" evidence="7">
    <location>
        <position position="151"/>
    </location>
    <ligand>
        <name>Zn(2+)</name>
        <dbReference type="ChEBI" id="CHEBI:29105"/>
    </ligand>
</feature>
<feature type="binding site" evidence="7">
    <location>
        <position position="205"/>
    </location>
    <ligand>
        <name>L-glutamate</name>
        <dbReference type="ChEBI" id="CHEBI:29985"/>
    </ligand>
</feature>
<dbReference type="InterPro" id="IPR014729">
    <property type="entry name" value="Rossmann-like_a/b/a_fold"/>
</dbReference>
<dbReference type="PRINTS" id="PR00987">
    <property type="entry name" value="TRNASYNTHGLU"/>
</dbReference>
<feature type="binding site" evidence="7">
    <location>
        <position position="127"/>
    </location>
    <ligand>
        <name>Zn(2+)</name>
        <dbReference type="ChEBI" id="CHEBI:29105"/>
    </ligand>
</feature>